<evidence type="ECO:0000313" key="15">
    <source>
        <dbReference type="Proteomes" id="UP000433089"/>
    </source>
</evidence>
<reference evidence="14 15" key="1">
    <citation type="submission" date="2019-10" db="EMBL/GenBank/DDBJ databases">
        <authorList>
            <person name="Karimi E."/>
        </authorList>
    </citation>
    <scope>NUCLEOTIDE SEQUENCE [LARGE SCALE GENOMIC DNA]</scope>
    <source>
        <strain evidence="14">Bacillus sp. 348</strain>
    </source>
</reference>
<dbReference type="Pfam" id="PF13490">
    <property type="entry name" value="zf-HC2"/>
    <property type="match status" value="1"/>
</dbReference>
<dbReference type="RefSeq" id="WP_159159472.1">
    <property type="nucleotide sequence ID" value="NZ_JBQCLG010000014.1"/>
</dbReference>
<evidence type="ECO:0000256" key="3">
    <source>
        <dbReference type="ARBA" id="ARBA00022475"/>
    </source>
</evidence>
<evidence type="ECO:0000259" key="12">
    <source>
        <dbReference type="Pfam" id="PF10099"/>
    </source>
</evidence>
<keyword evidence="4 11" id="KW-0812">Transmembrane</keyword>
<sequence>MTQCKHQVIDYFNGHLQGEEKTQFEEHIKHCSDCKEELEELTSLMSDIPFLAEDETPPAGMKDRILSRVFEEEIPETTIAAKSNPPQDLKIVRDANEMKPPMKKKNQWLLPLVAALLLISAAGNVYFLTNGTDQAEQPVKVVATKSLASAESAKTTGAFSVIEHHGKKELIVSADGLKGQLDSSAVYQVWLIKGDQPVPAGAFKTDSKGEGTVTYALSEKEANESWDTVAVTLEPKKDNKLPQGPVVLSAAF</sequence>
<protein>
    <recommendedName>
        <fullName evidence="8">Anti-sigma-W factor RsiW</fullName>
    </recommendedName>
    <alternativeName>
        <fullName evidence="10">Regulator of SigK</fullName>
    </alternativeName>
    <alternativeName>
        <fullName evidence="9">Sigma-K anti-sigma factor RskA</fullName>
    </alternativeName>
</protein>
<accession>A0A653N2N0</accession>
<dbReference type="Pfam" id="PF10099">
    <property type="entry name" value="RskA_C"/>
    <property type="match status" value="1"/>
</dbReference>
<dbReference type="InterPro" id="IPR051474">
    <property type="entry name" value="Anti-sigma-K/W_factor"/>
</dbReference>
<keyword evidence="6 11" id="KW-0472">Membrane</keyword>
<evidence type="ECO:0000256" key="4">
    <source>
        <dbReference type="ARBA" id="ARBA00022692"/>
    </source>
</evidence>
<evidence type="ECO:0000256" key="8">
    <source>
        <dbReference type="ARBA" id="ARBA00024438"/>
    </source>
</evidence>
<dbReference type="PANTHER" id="PTHR37461">
    <property type="entry name" value="ANTI-SIGMA-K FACTOR RSKA"/>
    <property type="match status" value="1"/>
</dbReference>
<evidence type="ECO:0000256" key="9">
    <source>
        <dbReference type="ARBA" id="ARBA00029829"/>
    </source>
</evidence>
<dbReference type="Gene3D" id="1.10.10.1320">
    <property type="entry name" value="Anti-sigma factor, zinc-finger domain"/>
    <property type="match status" value="1"/>
</dbReference>
<evidence type="ECO:0000256" key="7">
    <source>
        <dbReference type="ARBA" id="ARBA00024353"/>
    </source>
</evidence>
<evidence type="ECO:0000256" key="5">
    <source>
        <dbReference type="ARBA" id="ARBA00022989"/>
    </source>
</evidence>
<dbReference type="InterPro" id="IPR027383">
    <property type="entry name" value="Znf_put"/>
</dbReference>
<comment type="similarity">
    <text evidence="7">Belongs to the zinc-associated anti-sigma factor (ZAS) superfamily. Anti-sigma-W factor family.</text>
</comment>
<feature type="domain" description="Anti-sigma K factor RskA C-terminal" evidence="12">
    <location>
        <begin position="113"/>
        <end position="246"/>
    </location>
</feature>
<dbReference type="GO" id="GO:0006417">
    <property type="term" value="P:regulation of translation"/>
    <property type="evidence" value="ECO:0007669"/>
    <property type="project" value="TreeGrafter"/>
</dbReference>
<evidence type="ECO:0000259" key="13">
    <source>
        <dbReference type="Pfam" id="PF13490"/>
    </source>
</evidence>
<proteinExistence type="inferred from homology"/>
<dbReference type="PANTHER" id="PTHR37461:SF1">
    <property type="entry name" value="ANTI-SIGMA-K FACTOR RSKA"/>
    <property type="match status" value="1"/>
</dbReference>
<dbReference type="InterPro" id="IPR041916">
    <property type="entry name" value="Anti_sigma_zinc_sf"/>
</dbReference>
<evidence type="ECO:0000256" key="1">
    <source>
        <dbReference type="ARBA" id="ARBA00004167"/>
    </source>
</evidence>
<evidence type="ECO:0000256" key="10">
    <source>
        <dbReference type="ARBA" id="ARBA00030803"/>
    </source>
</evidence>
<organism evidence="14 15">
    <name type="scientific">Bacillus altitudinis</name>
    <dbReference type="NCBI Taxonomy" id="293387"/>
    <lineage>
        <taxon>Bacteria</taxon>
        <taxon>Bacillati</taxon>
        <taxon>Bacillota</taxon>
        <taxon>Bacilli</taxon>
        <taxon>Bacillales</taxon>
        <taxon>Bacillaceae</taxon>
        <taxon>Bacillus</taxon>
    </lineage>
</organism>
<dbReference type="GO" id="GO:0005886">
    <property type="term" value="C:plasma membrane"/>
    <property type="evidence" value="ECO:0007669"/>
    <property type="project" value="UniProtKB-SubCell"/>
</dbReference>
<dbReference type="Proteomes" id="UP000433089">
    <property type="component" value="Unassembled WGS sequence"/>
</dbReference>
<gene>
    <name evidence="14" type="ORF">BACI348_30254</name>
</gene>
<dbReference type="AlphaFoldDB" id="A0A653N2N0"/>
<evidence type="ECO:0000256" key="2">
    <source>
        <dbReference type="ARBA" id="ARBA00004236"/>
    </source>
</evidence>
<evidence type="ECO:0000256" key="11">
    <source>
        <dbReference type="SAM" id="Phobius"/>
    </source>
</evidence>
<evidence type="ECO:0000256" key="6">
    <source>
        <dbReference type="ARBA" id="ARBA00023136"/>
    </source>
</evidence>
<dbReference type="InterPro" id="IPR018764">
    <property type="entry name" value="RskA_C"/>
</dbReference>
<feature type="domain" description="Putative zinc-finger" evidence="13">
    <location>
        <begin position="5"/>
        <end position="34"/>
    </location>
</feature>
<evidence type="ECO:0000313" key="14">
    <source>
        <dbReference type="EMBL" id="VXB10690.1"/>
    </source>
</evidence>
<comment type="subcellular location">
    <subcellularLocation>
        <location evidence="2">Cell membrane</location>
    </subcellularLocation>
    <subcellularLocation>
        <location evidence="1">Membrane</location>
        <topology evidence="1">Single-pass membrane protein</topology>
    </subcellularLocation>
</comment>
<name>A0A653N2N0_BACAB</name>
<dbReference type="EMBL" id="CABWLH010000008">
    <property type="protein sequence ID" value="VXB10690.1"/>
    <property type="molecule type" value="Genomic_DNA"/>
</dbReference>
<dbReference type="GO" id="GO:0016989">
    <property type="term" value="F:sigma factor antagonist activity"/>
    <property type="evidence" value="ECO:0007669"/>
    <property type="project" value="TreeGrafter"/>
</dbReference>
<keyword evidence="3" id="KW-1003">Cell membrane</keyword>
<feature type="transmembrane region" description="Helical" evidence="11">
    <location>
        <begin position="108"/>
        <end position="128"/>
    </location>
</feature>
<keyword evidence="5 11" id="KW-1133">Transmembrane helix</keyword>